<dbReference type="EMBL" id="MN740152">
    <property type="protein sequence ID" value="QHT89941.1"/>
    <property type="molecule type" value="Genomic_DNA"/>
</dbReference>
<organism evidence="1">
    <name type="scientific">viral metagenome</name>
    <dbReference type="NCBI Taxonomy" id="1070528"/>
    <lineage>
        <taxon>unclassified sequences</taxon>
        <taxon>metagenomes</taxon>
        <taxon>organismal metagenomes</taxon>
    </lineage>
</organism>
<name>A0A6C0IA85_9ZZZZ</name>
<reference evidence="1" key="1">
    <citation type="journal article" date="2020" name="Nature">
        <title>Giant virus diversity and host interactions through global metagenomics.</title>
        <authorList>
            <person name="Schulz F."/>
            <person name="Roux S."/>
            <person name="Paez-Espino D."/>
            <person name="Jungbluth S."/>
            <person name="Walsh D.A."/>
            <person name="Denef V.J."/>
            <person name="McMahon K.D."/>
            <person name="Konstantinidis K.T."/>
            <person name="Eloe-Fadrosh E.A."/>
            <person name="Kyrpides N.C."/>
            <person name="Woyke T."/>
        </authorList>
    </citation>
    <scope>NUCLEOTIDE SEQUENCE</scope>
    <source>
        <strain evidence="1">GVMAG-M-3300023184-62</strain>
    </source>
</reference>
<dbReference type="Gene3D" id="3.40.50.150">
    <property type="entry name" value="Vaccinia Virus protein VP39"/>
    <property type="match status" value="1"/>
</dbReference>
<dbReference type="AlphaFoldDB" id="A0A6C0IA85"/>
<evidence type="ECO:0008006" key="2">
    <source>
        <dbReference type="Google" id="ProtNLM"/>
    </source>
</evidence>
<dbReference type="InterPro" id="IPR029063">
    <property type="entry name" value="SAM-dependent_MTases_sf"/>
</dbReference>
<dbReference type="SUPFAM" id="SSF53335">
    <property type="entry name" value="S-adenosyl-L-methionine-dependent methyltransferases"/>
    <property type="match status" value="1"/>
</dbReference>
<protein>
    <recommendedName>
        <fullName evidence="2">Methyltransferase</fullName>
    </recommendedName>
</protein>
<accession>A0A6C0IA85</accession>
<evidence type="ECO:0000313" key="1">
    <source>
        <dbReference type="EMBL" id="QHT89941.1"/>
    </source>
</evidence>
<dbReference type="Pfam" id="PF13578">
    <property type="entry name" value="Methyltransf_24"/>
    <property type="match status" value="1"/>
</dbReference>
<proteinExistence type="predicted"/>
<sequence length="214" mass="23785">MSFNMSLNKLFTDLSKIILNNQKDKSDEEGHIAQSPYFCNILSETINMLPLSQAPRVLQIGFNAGHSTLGMLKLCPNIQIVSVDLGEHGYTKPCNEYISNLFPGQHTLIIGNSLEVLPKLTEQVFDIFFIDGGHQYETAFKDLENCHAIAKRGGAACVILDDVIRFLPEAQIVSHAPYTIGPTKAWGEFLSDGKIFHLGQFEHRNRGMATGLFC</sequence>